<protein>
    <submittedName>
        <fullName evidence="2">Uncharacterized protein</fullName>
    </submittedName>
</protein>
<feature type="coiled-coil region" evidence="1">
    <location>
        <begin position="12"/>
        <end position="46"/>
    </location>
</feature>
<accession>A0A0U1HXC1</accession>
<evidence type="ECO:0000313" key="3">
    <source>
        <dbReference type="Proteomes" id="UP000042054"/>
    </source>
</evidence>
<sequence length="53" mass="6007">MSHVVSGLLSKRSELVGIIEVKRKEIKELEEQVSALDITLKIFDNDIDLRKLG</sequence>
<evidence type="ECO:0000313" key="2">
    <source>
        <dbReference type="EMBL" id="CQI96522.1"/>
    </source>
</evidence>
<proteinExistence type="predicted"/>
<dbReference type="Proteomes" id="UP000042054">
    <property type="component" value="Unassembled WGS sequence"/>
</dbReference>
<keyword evidence="1" id="KW-0175">Coiled coil</keyword>
<name>A0A0U1HXC1_YERRO</name>
<dbReference type="AlphaFoldDB" id="A0A0U1HXC1"/>
<evidence type="ECO:0000256" key="1">
    <source>
        <dbReference type="SAM" id="Coils"/>
    </source>
</evidence>
<organism evidence="2 3">
    <name type="scientific">Yersinia rohdei</name>
    <dbReference type="NCBI Taxonomy" id="29485"/>
    <lineage>
        <taxon>Bacteria</taxon>
        <taxon>Pseudomonadati</taxon>
        <taxon>Pseudomonadota</taxon>
        <taxon>Gammaproteobacteria</taxon>
        <taxon>Enterobacterales</taxon>
        <taxon>Yersiniaceae</taxon>
        <taxon>Yersinia</taxon>
    </lineage>
</organism>
<dbReference type="RefSeq" id="WP_156171999.1">
    <property type="nucleotide sequence ID" value="NZ_CABIHU010000040.1"/>
</dbReference>
<dbReference type="OrthoDB" id="6689728at2"/>
<gene>
    <name evidence="2" type="ORF">ERS008555_03650</name>
</gene>
<reference evidence="2 3" key="1">
    <citation type="submission" date="2015-03" db="EMBL/GenBank/DDBJ databases">
        <authorList>
            <person name="Murphy D."/>
        </authorList>
    </citation>
    <scope>NUCLEOTIDE SEQUENCE [LARGE SCALE GENOMIC DNA]</scope>
    <source>
        <strain evidence="2 3">68/02</strain>
    </source>
</reference>
<dbReference type="EMBL" id="CTKE01000024">
    <property type="protein sequence ID" value="CQI96522.1"/>
    <property type="molecule type" value="Genomic_DNA"/>
</dbReference>